<dbReference type="InterPro" id="IPR039374">
    <property type="entry name" value="SIP_fam"/>
</dbReference>
<evidence type="ECO:0000313" key="4">
    <source>
        <dbReference type="Proteomes" id="UP000183635"/>
    </source>
</evidence>
<dbReference type="SUPFAM" id="SSF63380">
    <property type="entry name" value="Riboflavin synthase domain-like"/>
    <property type="match status" value="1"/>
</dbReference>
<sequence length="347" mass="37171">MRITPLPEFQSEALLPGQDFAAVERLIRAEAAEHGLDLHSGHGRSIWCAVEQGEFGARKRGDGVLVFARAHRIEALAAMQQAIAEPLARHLPSAAAALRWPGAAEAGRPPANFSFAEVVSAHRLCADFLRLRLAAPDLHRLSGSDSIHFRLVLPAPDDPAPEWPRTGANGQILWPRGDKALHRPVYTVRAIDAGRGWLDLDIFDHPGGRAVGWARRAVPGTRLGLLGPGGGGIPAPGHLVLAGDETAYPALARILESRAGQAGGEVFLLGDHADYPLPRPPGFALHHLPQGAPALCDRLAKAPPAADSQLWMACARSGIEALRALLFGRFGHDRGRAHLAAYWNDKD</sequence>
<evidence type="ECO:0000256" key="1">
    <source>
        <dbReference type="ARBA" id="ARBA00035644"/>
    </source>
</evidence>
<dbReference type="GO" id="GO:0016491">
    <property type="term" value="F:oxidoreductase activity"/>
    <property type="evidence" value="ECO:0007669"/>
    <property type="project" value="InterPro"/>
</dbReference>
<comment type="similarity">
    <text evidence="1">Belongs to the SIP oxidoreductase family.</text>
</comment>
<dbReference type="EMBL" id="FOPU01000009">
    <property type="protein sequence ID" value="SFH37795.1"/>
    <property type="molecule type" value="Genomic_DNA"/>
</dbReference>
<name>A0A1I2ZJF9_9RHOB</name>
<dbReference type="Pfam" id="PF04954">
    <property type="entry name" value="SIP"/>
    <property type="match status" value="1"/>
</dbReference>
<dbReference type="PANTHER" id="PTHR30157">
    <property type="entry name" value="FERRIC REDUCTASE, NADPH-DEPENDENT"/>
    <property type="match status" value="1"/>
</dbReference>
<dbReference type="InterPro" id="IPR013113">
    <property type="entry name" value="SIP_FAD-bd"/>
</dbReference>
<dbReference type="InterPro" id="IPR007037">
    <property type="entry name" value="SIP_rossman_dom"/>
</dbReference>
<accession>A0A1I2ZJF9</accession>
<keyword evidence="4" id="KW-1185">Reference proteome</keyword>
<evidence type="ECO:0000313" key="3">
    <source>
        <dbReference type="EMBL" id="SFH37795.1"/>
    </source>
</evidence>
<organism evidence="3 4">
    <name type="scientific">Paracoccus aminovorans</name>
    <dbReference type="NCBI Taxonomy" id="34004"/>
    <lineage>
        <taxon>Bacteria</taxon>
        <taxon>Pseudomonadati</taxon>
        <taxon>Pseudomonadota</taxon>
        <taxon>Alphaproteobacteria</taxon>
        <taxon>Rhodobacterales</taxon>
        <taxon>Paracoccaceae</taxon>
        <taxon>Paracoccus</taxon>
    </lineage>
</organism>
<dbReference type="RefSeq" id="WP_074966920.1">
    <property type="nucleotide sequence ID" value="NZ_CBCRYP010000078.1"/>
</dbReference>
<dbReference type="PROSITE" id="PS51384">
    <property type="entry name" value="FAD_FR"/>
    <property type="match status" value="1"/>
</dbReference>
<feature type="domain" description="FAD-binding FR-type" evidence="2">
    <location>
        <begin position="111"/>
        <end position="235"/>
    </location>
</feature>
<dbReference type="InterPro" id="IPR039261">
    <property type="entry name" value="FNR_nucleotide-bd"/>
</dbReference>
<protein>
    <submittedName>
        <fullName evidence="3">NADPH-dependent ferric siderophore reductase, contains FAD-binding and SIP domains</fullName>
    </submittedName>
</protein>
<dbReference type="AlphaFoldDB" id="A0A1I2ZJF9"/>
<dbReference type="Gene3D" id="3.40.50.80">
    <property type="entry name" value="Nucleotide-binding domain of ferredoxin-NADP reductase (FNR) module"/>
    <property type="match status" value="1"/>
</dbReference>
<gene>
    <name evidence="3" type="ORF">SAMN04488021_1098</name>
</gene>
<dbReference type="OrthoDB" id="9814826at2"/>
<reference evidence="3 4" key="1">
    <citation type="submission" date="2016-10" db="EMBL/GenBank/DDBJ databases">
        <authorList>
            <person name="de Groot N.N."/>
        </authorList>
    </citation>
    <scope>NUCLEOTIDE SEQUENCE [LARGE SCALE GENOMIC DNA]</scope>
    <source>
        <strain evidence="3 4">DSM 8537</strain>
    </source>
</reference>
<dbReference type="STRING" id="34004.SAMN04488021_1098"/>
<proteinExistence type="inferred from homology"/>
<dbReference type="InterPro" id="IPR017938">
    <property type="entry name" value="Riboflavin_synthase-like_b-brl"/>
</dbReference>
<dbReference type="Proteomes" id="UP000183635">
    <property type="component" value="Unassembled WGS sequence"/>
</dbReference>
<dbReference type="CDD" id="cd06193">
    <property type="entry name" value="siderophore_interacting"/>
    <property type="match status" value="1"/>
</dbReference>
<dbReference type="Pfam" id="PF08021">
    <property type="entry name" value="FAD_binding_9"/>
    <property type="match status" value="1"/>
</dbReference>
<dbReference type="PANTHER" id="PTHR30157:SF0">
    <property type="entry name" value="NADPH-DEPENDENT FERRIC-CHELATE REDUCTASE"/>
    <property type="match status" value="1"/>
</dbReference>
<evidence type="ECO:0000259" key="2">
    <source>
        <dbReference type="PROSITE" id="PS51384"/>
    </source>
</evidence>
<dbReference type="InterPro" id="IPR017927">
    <property type="entry name" value="FAD-bd_FR_type"/>
</dbReference>
<dbReference type="Gene3D" id="2.40.30.10">
    <property type="entry name" value="Translation factors"/>
    <property type="match status" value="1"/>
</dbReference>